<evidence type="ECO:0000313" key="9">
    <source>
        <dbReference type="EMBL" id="MBR0597171.1"/>
    </source>
</evidence>
<evidence type="ECO:0000256" key="7">
    <source>
        <dbReference type="ARBA" id="ARBA00023136"/>
    </source>
</evidence>
<evidence type="ECO:0000256" key="5">
    <source>
        <dbReference type="ARBA" id="ARBA00022985"/>
    </source>
</evidence>
<keyword evidence="1" id="KW-1003">Cell membrane</keyword>
<organism evidence="9 10">
    <name type="scientific">Sinanaerobacter chloroacetimidivorans</name>
    <dbReference type="NCBI Taxonomy" id="2818044"/>
    <lineage>
        <taxon>Bacteria</taxon>
        <taxon>Bacillati</taxon>
        <taxon>Bacillota</taxon>
        <taxon>Clostridia</taxon>
        <taxon>Peptostreptococcales</taxon>
        <taxon>Anaerovoracaceae</taxon>
        <taxon>Sinanaerobacter</taxon>
    </lineage>
</organism>
<dbReference type="InterPro" id="IPR001173">
    <property type="entry name" value="Glyco_trans_2-like"/>
</dbReference>
<dbReference type="Gene3D" id="3.90.550.10">
    <property type="entry name" value="Spore Coat Polysaccharide Biosynthesis Protein SpsA, Chain A"/>
    <property type="match status" value="1"/>
</dbReference>
<sequence length="233" mass="26839">MATLINVIIPTYNASGTVRLLTEQLEKELGRYDFRILFVDDASMDDTRDIIQTLAQEYPNIDYFFARKNRGQQASLHTGLKMISEPCEYVITMDDDLQNPVSVIPSLLETMKSGYDLVYAVPVIGKEAVNPSPSFIRRLGSRFRDLLFDSFPNKPAGVRVSAFRILSYELAVKIAESKKKYFYLSAEAFQYDIRTANITYEYVPRHCGRSSYRFGKLLLVYFRLLMSYKLKLL</sequence>
<dbReference type="PANTHER" id="PTHR48090">
    <property type="entry name" value="UNDECAPRENYL-PHOSPHATE 4-DEOXY-4-FORMAMIDO-L-ARABINOSE TRANSFERASE-RELATED"/>
    <property type="match status" value="1"/>
</dbReference>
<reference evidence="9" key="1">
    <citation type="submission" date="2021-04" db="EMBL/GenBank/DDBJ databases">
        <title>Sinoanaerobacter chloroacetimidivorans sp. nov., an obligate anaerobic bacterium isolated from anaerobic sludge.</title>
        <authorList>
            <person name="Bao Y."/>
        </authorList>
    </citation>
    <scope>NUCLEOTIDE SEQUENCE</scope>
    <source>
        <strain evidence="9">BAD-6</strain>
    </source>
</reference>
<keyword evidence="7" id="KW-0472">Membrane</keyword>
<evidence type="ECO:0000259" key="8">
    <source>
        <dbReference type="Pfam" id="PF00535"/>
    </source>
</evidence>
<dbReference type="Proteomes" id="UP000675664">
    <property type="component" value="Unassembled WGS sequence"/>
</dbReference>
<dbReference type="GO" id="GO:0099621">
    <property type="term" value="F:undecaprenyl-phosphate 4-deoxy-4-formamido-L-arabinose transferase activity"/>
    <property type="evidence" value="ECO:0007669"/>
    <property type="project" value="TreeGrafter"/>
</dbReference>
<evidence type="ECO:0000256" key="4">
    <source>
        <dbReference type="ARBA" id="ARBA00022692"/>
    </source>
</evidence>
<accession>A0A8J7VYT5</accession>
<feature type="domain" description="Glycosyltransferase 2-like" evidence="8">
    <location>
        <begin position="7"/>
        <end position="168"/>
    </location>
</feature>
<evidence type="ECO:0000256" key="1">
    <source>
        <dbReference type="ARBA" id="ARBA00022475"/>
    </source>
</evidence>
<dbReference type="InterPro" id="IPR029044">
    <property type="entry name" value="Nucleotide-diphossugar_trans"/>
</dbReference>
<keyword evidence="10" id="KW-1185">Reference proteome</keyword>
<dbReference type="SUPFAM" id="SSF53448">
    <property type="entry name" value="Nucleotide-diphospho-sugar transferases"/>
    <property type="match status" value="1"/>
</dbReference>
<keyword evidence="6" id="KW-1133">Transmembrane helix</keyword>
<evidence type="ECO:0000256" key="6">
    <source>
        <dbReference type="ARBA" id="ARBA00022989"/>
    </source>
</evidence>
<keyword evidence="3" id="KW-0808">Transferase</keyword>
<dbReference type="EMBL" id="JAGSND010000002">
    <property type="protein sequence ID" value="MBR0597171.1"/>
    <property type="molecule type" value="Genomic_DNA"/>
</dbReference>
<gene>
    <name evidence="9" type="ORF">KCX82_04745</name>
</gene>
<protein>
    <submittedName>
        <fullName evidence="9">Glycosyltransferase family 2 protein</fullName>
    </submittedName>
</protein>
<dbReference type="GO" id="GO:0005886">
    <property type="term" value="C:plasma membrane"/>
    <property type="evidence" value="ECO:0007669"/>
    <property type="project" value="TreeGrafter"/>
</dbReference>
<evidence type="ECO:0000256" key="2">
    <source>
        <dbReference type="ARBA" id="ARBA00022676"/>
    </source>
</evidence>
<dbReference type="Pfam" id="PF00535">
    <property type="entry name" value="Glycos_transf_2"/>
    <property type="match status" value="1"/>
</dbReference>
<comment type="caution">
    <text evidence="9">The sequence shown here is derived from an EMBL/GenBank/DDBJ whole genome shotgun (WGS) entry which is preliminary data.</text>
</comment>
<dbReference type="RefSeq" id="WP_227017299.1">
    <property type="nucleotide sequence ID" value="NZ_JAGSND010000002.1"/>
</dbReference>
<reference evidence="9" key="2">
    <citation type="submission" date="2021-04" db="EMBL/GenBank/DDBJ databases">
        <authorList>
            <person name="Liu J."/>
        </authorList>
    </citation>
    <scope>NUCLEOTIDE SEQUENCE</scope>
    <source>
        <strain evidence="9">BAD-6</strain>
    </source>
</reference>
<dbReference type="GO" id="GO:0009103">
    <property type="term" value="P:lipopolysaccharide biosynthetic process"/>
    <property type="evidence" value="ECO:0007669"/>
    <property type="project" value="UniProtKB-KW"/>
</dbReference>
<dbReference type="InterPro" id="IPR050256">
    <property type="entry name" value="Glycosyltransferase_2"/>
</dbReference>
<dbReference type="CDD" id="cd04179">
    <property type="entry name" value="DPM_DPG-synthase_like"/>
    <property type="match status" value="1"/>
</dbReference>
<dbReference type="PANTHER" id="PTHR48090:SF3">
    <property type="entry name" value="UNDECAPRENYL-PHOSPHATE 4-DEOXY-4-FORMAMIDO-L-ARABINOSE TRANSFERASE"/>
    <property type="match status" value="1"/>
</dbReference>
<keyword evidence="5" id="KW-0448">Lipopolysaccharide biosynthesis</keyword>
<name>A0A8J7VYT5_9FIRM</name>
<keyword evidence="2" id="KW-0328">Glycosyltransferase</keyword>
<keyword evidence="4" id="KW-0812">Transmembrane</keyword>
<proteinExistence type="predicted"/>
<evidence type="ECO:0000256" key="3">
    <source>
        <dbReference type="ARBA" id="ARBA00022679"/>
    </source>
</evidence>
<evidence type="ECO:0000313" key="10">
    <source>
        <dbReference type="Proteomes" id="UP000675664"/>
    </source>
</evidence>
<dbReference type="AlphaFoldDB" id="A0A8J7VYT5"/>